<gene>
    <name evidence="2" type="ORF">NFIA_078240</name>
</gene>
<evidence type="ECO:0008006" key="4">
    <source>
        <dbReference type="Google" id="ProtNLM"/>
    </source>
</evidence>
<keyword evidence="1" id="KW-1133">Transmembrane helix</keyword>
<feature type="transmembrane region" description="Helical" evidence="1">
    <location>
        <begin position="12"/>
        <end position="32"/>
    </location>
</feature>
<dbReference type="KEGG" id="nfi:NFIA_078240"/>
<dbReference type="Proteomes" id="UP000006702">
    <property type="component" value="Unassembled WGS sequence"/>
</dbReference>
<dbReference type="EMBL" id="DS027696">
    <property type="protein sequence ID" value="EAW17884.1"/>
    <property type="molecule type" value="Genomic_DNA"/>
</dbReference>
<evidence type="ECO:0000256" key="1">
    <source>
        <dbReference type="SAM" id="Phobius"/>
    </source>
</evidence>
<sequence length="391" mass="43538">MVLLTSSTVSVILSTGVVCLFTLLLFLSGYVLQQQSVRSIQSALRPPGVPDPITGHGSAGSSFQKREQSILSDLIPEEQQKHVVHHAQPGAGGNYAYLQLLSSPNPSDICSAILFFKQLATNGTAINDRLFMYPREWDLLSSDKVSDSVRTALSLLRAASIKYNVWLLPIDMTAATSAGYEPTDTKLLRLGQIQFMQYDSVLYVRTPGLLLDTGKLDEMLLSRPLPLKYDKDRPESFNNEAWIPMPLRADRDAILPPVYLITVNNVKNGQIEARGHIPNVALPGFGGLVTSPRGVHTLEDKGNDPADEPGYVFFEQDGEGHVQWAQNPLFGAWRAQQHEVCEGVDFDEIAHDHDQQCFSYDRSCDHLACSWFGSWKEFGYIYSLWRHLSGK</sequence>
<accession>A1DES7</accession>
<dbReference type="OMA" id="FMQYDSV"/>
<proteinExistence type="predicted"/>
<keyword evidence="3" id="KW-1185">Reference proteome</keyword>
<dbReference type="STRING" id="331117.A1DES7"/>
<dbReference type="GeneID" id="4586384"/>
<dbReference type="VEuPathDB" id="FungiDB:NFIA_078240"/>
<dbReference type="RefSeq" id="XP_001259781.1">
    <property type="nucleotide sequence ID" value="XM_001259780.1"/>
</dbReference>
<dbReference type="eggNOG" id="ENOG502SWVM">
    <property type="taxonomic scope" value="Eukaryota"/>
</dbReference>
<protein>
    <recommendedName>
        <fullName evidence="4">Glycosyltransferase family 8 protein</fullName>
    </recommendedName>
</protein>
<dbReference type="HOGENOM" id="CLU_066658_0_0_1"/>
<organism evidence="2 3">
    <name type="scientific">Neosartorya fischeri (strain ATCC 1020 / DSM 3700 / CBS 544.65 / FGSC A1164 / JCM 1740 / NRRL 181 / WB 181)</name>
    <name type="common">Aspergillus fischerianus</name>
    <dbReference type="NCBI Taxonomy" id="331117"/>
    <lineage>
        <taxon>Eukaryota</taxon>
        <taxon>Fungi</taxon>
        <taxon>Dikarya</taxon>
        <taxon>Ascomycota</taxon>
        <taxon>Pezizomycotina</taxon>
        <taxon>Eurotiomycetes</taxon>
        <taxon>Eurotiomycetidae</taxon>
        <taxon>Eurotiales</taxon>
        <taxon>Aspergillaceae</taxon>
        <taxon>Aspergillus</taxon>
        <taxon>Aspergillus subgen. Fumigati</taxon>
    </lineage>
</organism>
<keyword evidence="1" id="KW-0472">Membrane</keyword>
<keyword evidence="1" id="KW-0812">Transmembrane</keyword>
<evidence type="ECO:0000313" key="3">
    <source>
        <dbReference type="Proteomes" id="UP000006702"/>
    </source>
</evidence>
<evidence type="ECO:0000313" key="2">
    <source>
        <dbReference type="EMBL" id="EAW17884.1"/>
    </source>
</evidence>
<name>A1DES7_NEOFI</name>
<dbReference type="AlphaFoldDB" id="A1DES7"/>
<dbReference type="OrthoDB" id="5367275at2759"/>
<reference evidence="3" key="1">
    <citation type="journal article" date="2008" name="PLoS Genet.">
        <title>Genomic islands in the pathogenic filamentous fungus Aspergillus fumigatus.</title>
        <authorList>
            <person name="Fedorova N.D."/>
            <person name="Khaldi N."/>
            <person name="Joardar V.S."/>
            <person name="Maiti R."/>
            <person name="Amedeo P."/>
            <person name="Anderson M.J."/>
            <person name="Crabtree J."/>
            <person name="Silva J.C."/>
            <person name="Badger J.H."/>
            <person name="Albarraq A."/>
            <person name="Angiuoli S."/>
            <person name="Bussey H."/>
            <person name="Bowyer P."/>
            <person name="Cotty P.J."/>
            <person name="Dyer P.S."/>
            <person name="Egan A."/>
            <person name="Galens K."/>
            <person name="Fraser-Liggett C.M."/>
            <person name="Haas B.J."/>
            <person name="Inman J.M."/>
            <person name="Kent R."/>
            <person name="Lemieux S."/>
            <person name="Malavazi I."/>
            <person name="Orvis J."/>
            <person name="Roemer T."/>
            <person name="Ronning C.M."/>
            <person name="Sundaram J.P."/>
            <person name="Sutton G."/>
            <person name="Turner G."/>
            <person name="Venter J.C."/>
            <person name="White O.R."/>
            <person name="Whitty B.R."/>
            <person name="Youngman P."/>
            <person name="Wolfe K.H."/>
            <person name="Goldman G.H."/>
            <person name="Wortman J.R."/>
            <person name="Jiang B."/>
            <person name="Denning D.W."/>
            <person name="Nierman W.C."/>
        </authorList>
    </citation>
    <scope>NUCLEOTIDE SEQUENCE [LARGE SCALE GENOMIC DNA]</scope>
    <source>
        <strain evidence="3">ATCC 1020 / DSM 3700 / CBS 544.65 / FGSC A1164 / JCM 1740 / NRRL 181 / WB 181</strain>
    </source>
</reference>